<keyword evidence="7" id="KW-1185">Reference proteome</keyword>
<dbReference type="InterPro" id="IPR038765">
    <property type="entry name" value="Papain-like_cys_pep_sf"/>
</dbReference>
<dbReference type="Proteomes" id="UP000054742">
    <property type="component" value="Unassembled WGS sequence"/>
</dbReference>
<evidence type="ECO:0000256" key="2">
    <source>
        <dbReference type="ARBA" id="ARBA00022539"/>
    </source>
</evidence>
<evidence type="ECO:0000256" key="3">
    <source>
        <dbReference type="ARBA" id="ARBA00022679"/>
    </source>
</evidence>
<accession>A0A0W0SUH1</accession>
<dbReference type="GO" id="GO:0046938">
    <property type="term" value="P:phytochelatin biosynthetic process"/>
    <property type="evidence" value="ECO:0007669"/>
    <property type="project" value="InterPro"/>
</dbReference>
<dbReference type="InterPro" id="IPR038156">
    <property type="entry name" value="PCS_N_sf"/>
</dbReference>
<name>A0A0W0SUH1_9GAMM</name>
<comment type="caution">
    <text evidence="6">The sequence shown here is derived from an EMBL/GenBank/DDBJ whole genome shotgun (WGS) entry which is preliminary data.</text>
</comment>
<dbReference type="GO" id="GO:0010038">
    <property type="term" value="P:response to metal ion"/>
    <property type="evidence" value="ECO:0007669"/>
    <property type="project" value="InterPro"/>
</dbReference>
<dbReference type="Gene3D" id="3.90.70.30">
    <property type="entry name" value="Phytochelatin synthase, N-terminal domain"/>
    <property type="match status" value="1"/>
</dbReference>
<dbReference type="STRING" id="29422.Lbru_0538"/>
<dbReference type="PATRIC" id="fig|29422.6.peg.566"/>
<dbReference type="OrthoDB" id="8560621at2"/>
<protein>
    <recommendedName>
        <fullName evidence="1">glutathione gamma-glutamylcysteinyltransferase</fullName>
        <ecNumber evidence="1">2.3.2.15</ecNumber>
    </recommendedName>
</protein>
<keyword evidence="2" id="KW-0104">Cadmium</keyword>
<dbReference type="AlphaFoldDB" id="A0A0W0SUH1"/>
<dbReference type="InterPro" id="IPR040409">
    <property type="entry name" value="PCS-like"/>
</dbReference>
<evidence type="ECO:0000256" key="1">
    <source>
        <dbReference type="ARBA" id="ARBA00012468"/>
    </source>
</evidence>
<evidence type="ECO:0000313" key="7">
    <source>
        <dbReference type="Proteomes" id="UP000054742"/>
    </source>
</evidence>
<dbReference type="InterPro" id="IPR007719">
    <property type="entry name" value="PCS_N"/>
</dbReference>
<keyword evidence="3" id="KW-0808">Transferase</keyword>
<proteinExistence type="predicted"/>
<evidence type="ECO:0000313" key="6">
    <source>
        <dbReference type="EMBL" id="KTC86597.1"/>
    </source>
</evidence>
<evidence type="ECO:0000256" key="4">
    <source>
        <dbReference type="ARBA" id="ARBA00022723"/>
    </source>
</evidence>
<feature type="domain" description="Peptidase C83" evidence="5">
    <location>
        <begin position="19"/>
        <end position="257"/>
    </location>
</feature>
<keyword evidence="4" id="KW-0479">Metal-binding</keyword>
<dbReference type="RefSeq" id="WP_058440636.1">
    <property type="nucleotide sequence ID" value="NZ_CAAAHU010000007.1"/>
</dbReference>
<organism evidence="6 7">
    <name type="scientific">Legionella brunensis</name>
    <dbReference type="NCBI Taxonomy" id="29422"/>
    <lineage>
        <taxon>Bacteria</taxon>
        <taxon>Pseudomonadati</taxon>
        <taxon>Pseudomonadota</taxon>
        <taxon>Gammaproteobacteria</taxon>
        <taxon>Legionellales</taxon>
        <taxon>Legionellaceae</taxon>
        <taxon>Legionella</taxon>
    </lineage>
</organism>
<dbReference type="PANTHER" id="PTHR33447">
    <property type="entry name" value="GLUTATHIONE GAMMA-GLUTAMYLCYSTEINYLTRANSFERASE"/>
    <property type="match status" value="1"/>
</dbReference>
<dbReference type="SUPFAM" id="SSF54001">
    <property type="entry name" value="Cysteine proteinases"/>
    <property type="match status" value="1"/>
</dbReference>
<sequence length="257" mass="28807">MILLSKLKSRNCILWFFLVISLAINQGVMASASLQTAAPRYVPGVISILQSHEYIRTHETPLYWKLSPYYIHQRNDISCSLATATMIVNAALAGQTIHAKQQLATQDDILNRVKDKDWAEGVRVNGDGVTLDQLKLFLAKALEAYGINNFTIELVRAEDSSEQTAAKLHEALLNSEKDGQSFIIANFDQKFFTGDVSVGHFAPVGAYDAKNKRVLIMDPDRTLYEPYWVPEEIFLKAMATSDTDAQKHRGYLVVNLK</sequence>
<dbReference type="GO" id="GO:0016756">
    <property type="term" value="F:glutathione gamma-glutamylcysteinyltransferase activity"/>
    <property type="evidence" value="ECO:0007669"/>
    <property type="project" value="UniProtKB-EC"/>
</dbReference>
<evidence type="ECO:0000259" key="5">
    <source>
        <dbReference type="PROSITE" id="PS51443"/>
    </source>
</evidence>
<dbReference type="Pfam" id="PF05023">
    <property type="entry name" value="Phytochelatin"/>
    <property type="match status" value="1"/>
</dbReference>
<reference evidence="6 7" key="1">
    <citation type="submission" date="2015-11" db="EMBL/GenBank/DDBJ databases">
        <title>Genomic analysis of 38 Legionella species identifies large and diverse effector repertoires.</title>
        <authorList>
            <person name="Burstein D."/>
            <person name="Amaro F."/>
            <person name="Zusman T."/>
            <person name="Lifshitz Z."/>
            <person name="Cohen O."/>
            <person name="Gilbert J.A."/>
            <person name="Pupko T."/>
            <person name="Shuman H.A."/>
            <person name="Segal G."/>
        </authorList>
    </citation>
    <scope>NUCLEOTIDE SEQUENCE [LARGE SCALE GENOMIC DNA]</scope>
    <source>
        <strain evidence="6 7">ATCC 43878</strain>
    </source>
</reference>
<dbReference type="EC" id="2.3.2.15" evidence="1"/>
<dbReference type="PROSITE" id="PS51443">
    <property type="entry name" value="PCS"/>
    <property type="match status" value="1"/>
</dbReference>
<dbReference type="PANTHER" id="PTHR33447:SF20">
    <property type="entry name" value="GLUTATHIONE GAMMA-GLUTAMYLCYSTEINYLTRANSFERASE"/>
    <property type="match status" value="1"/>
</dbReference>
<gene>
    <name evidence="6" type="ORF">Lbru_0538</name>
</gene>
<dbReference type="GO" id="GO:0046872">
    <property type="term" value="F:metal ion binding"/>
    <property type="evidence" value="ECO:0007669"/>
    <property type="project" value="UniProtKB-KW"/>
</dbReference>
<dbReference type="EMBL" id="LNXV01000004">
    <property type="protein sequence ID" value="KTC86597.1"/>
    <property type="molecule type" value="Genomic_DNA"/>
</dbReference>